<evidence type="ECO:0000256" key="2">
    <source>
        <dbReference type="ARBA" id="ARBA00005186"/>
    </source>
</evidence>
<evidence type="ECO:0000256" key="7">
    <source>
        <dbReference type="ARBA" id="ARBA00022692"/>
    </source>
</evidence>
<evidence type="ECO:0000256" key="6">
    <source>
        <dbReference type="ARBA" id="ARBA00022679"/>
    </source>
</evidence>
<feature type="domain" description="PilZ" evidence="14">
    <location>
        <begin position="555"/>
        <end position="650"/>
    </location>
</feature>
<name>A0ABQ6VXR7_9PROT</name>
<feature type="transmembrane region" description="Helical" evidence="12">
    <location>
        <begin position="88"/>
        <end position="109"/>
    </location>
</feature>
<feature type="domain" description="Glycosyltransferase 2-like" evidence="13">
    <location>
        <begin position="134"/>
        <end position="300"/>
    </location>
</feature>
<evidence type="ECO:0000259" key="13">
    <source>
        <dbReference type="Pfam" id="PF00535"/>
    </source>
</evidence>
<dbReference type="InterPro" id="IPR003919">
    <property type="entry name" value="Cell_synth_A"/>
</dbReference>
<feature type="transmembrane region" description="Helical" evidence="12">
    <location>
        <begin position="379"/>
        <end position="397"/>
    </location>
</feature>
<keyword evidence="9 12" id="KW-1133">Transmembrane helix</keyword>
<dbReference type="InterPro" id="IPR009875">
    <property type="entry name" value="PilZ_domain"/>
</dbReference>
<reference evidence="15 16" key="1">
    <citation type="submission" date="2018-09" db="EMBL/GenBank/DDBJ databases">
        <title>Genome sequence and characterization of the bcs clusters for the production of nanocellulose from the low pH resistant strain Komagataeibacter medellinensis ID13488.</title>
        <authorList>
            <person name="Hernandez-Arriaga A.M."/>
            <person name="Del Cerro C."/>
            <person name="Urbina L."/>
            <person name="Eceiza A."/>
            <person name="Retegi A."/>
            <person name="Prieto M.A."/>
        </authorList>
    </citation>
    <scope>NUCLEOTIDE SEQUENCE [LARGE SCALE GENOMIC DNA]</scope>
    <source>
        <strain evidence="15 16">ID13488</strain>
    </source>
</reference>
<feature type="transmembrane region" description="Helical" evidence="12">
    <location>
        <begin position="57"/>
        <end position="76"/>
    </location>
</feature>
<sequence length="1489" mass="161446">MIWRILKSPLVSGPLFALLMAVVCLTYLSPDHQFFVAVGGAALFFFVRRHDKRWSRCFLMVLSIVVSGRYLVWRFTSTLDFDGALQTVLVLALAVGEIYTTIRVGFTYFQLAWPLRRQVHPMPEDESTWPVIDVYVPTYNEDIAIVRTTVLGCLSMDWPADKLNVYILDDGRRRAFRDFARQVGAGYINRAENQHAKAGNLNHAISVTKGDIIAIFDCDHVPVRSFLKKTVGWMIADPNLALLQTPHHFYSPDPFRRNMSRGMQVPPESNLFYGLLQDGNDFWNATFFCGSCALLRRRAITSINGFATETVTEDAHTALRMQRQGWGTAYLREPLAAGLETETLLLQVGQRVRWARGMIQMLRIDNPMLGRGLRLTQRICYMAAATNYFFAIPRIMFLMAPLAYLFLGVTMIAASPYELAVYALPHLFHTTMTMSRLQGRWRYSFWSEIYESMLAPFLVRMTFVTLLAPHKGKFNVTDKGGLLDRERFEWRAAYPGVIMATILAVGLVCGIWAAITHYHETLVFRAMAVNSIWVLFSLIIVLGGVAAARETRQCRRNHRVAAAIPFTLVMGAEQGVVCRSVDVSMGGCQLDLPATLPATVGDEVCLRGMLASGPLALRATIIARNGTRAHLAWIVPDLATERQVVGLVFGRDDAWADWADFAPDQPLHSLYLLVASICALFRPAPRAHEATPQPAPVTQGKPTLEEYLPRQQLVIPPDRTVMLRNAGRTLAALALFALCATGARAQAVPVTPPDMAPVEAAEGSVSVEDDGLLSVADVDRVSHQPVTRTRTLADMGQVDGMVLRADAPLQGLDARVGRDIIITAGQLAISGTMHMGQAAGRVAVAVSVNNQDVGVVCPAADGGFGPVSLPVSPLFLDTRNTINFRLFMLPAGDGAAAPACGPDARAPRMDVATLPDAGTQVAISPRSTLMLTTVSLVPHRLLSALPYPVLDPDAAQAPVVTFVLPDPSDPAILASAGMVASWFGLYAQDRRIHFNVAAAAPARGNAVLIAPGQPGPWGAEPAGPELAVMPNPHDAFGTTLVVTGRTMADVATAARALVLGAVHDATGAYAAAPAVQPPVRQPYDAPGLVRTDRPVTLRELVSTAALRTHGLTSGMLDIPFSLPPDLRSWRSRPFMARLLISAPEGNVLDRAHSRVSVTLNGMFVHAYPLEPRSLNPFRAAGTPVAHDLELPFWKMGQHDELRLYFDVRPRNMTGTAAAASPDVVELDPDSTIDFSKSRHFAVLPNVGLFASSAFPFSRMADLSETTVLLPPHPAPDTVAAFVDMMGFVGAINRYPVTGVRVQTTDMPVDGSITGDILILSTLDGLGNAQAALARAGYVRGLSLPRRVREWVLHPGSGVRAPSYTLGEGAVVAAQSPFVAHRSVVAVLGATPASLPAMVRDLRDPTMAARFTGDMVIRHGARLDNYRTGGIYTMGNMPAWMLPDWYLGGHPLLLCALGGLAAVCGTSCAMALLGARSRRRILNNDLTGAL</sequence>
<evidence type="ECO:0000256" key="8">
    <source>
        <dbReference type="ARBA" id="ARBA00022916"/>
    </source>
</evidence>
<comment type="pathway">
    <text evidence="2 12">Glycan metabolism; bacterial cellulose biosynthesis.</text>
</comment>
<dbReference type="Pfam" id="PF03552">
    <property type="entry name" value="Cellulose_synt"/>
    <property type="match status" value="1"/>
</dbReference>
<dbReference type="RefSeq" id="WP_153471234.1">
    <property type="nucleotide sequence ID" value="NZ_QYAZ01000001.1"/>
</dbReference>
<comment type="function">
    <text evidence="12">Catalytic subunit of cellulose synthase. It polymerizes uridine 5'-diphosphate glucose to cellulose.</text>
</comment>
<organism evidence="15 16">
    <name type="scientific">Komagataeibacter medellinensis</name>
    <dbReference type="NCBI Taxonomy" id="1177712"/>
    <lineage>
        <taxon>Bacteria</taxon>
        <taxon>Pseudomonadati</taxon>
        <taxon>Pseudomonadota</taxon>
        <taxon>Alphaproteobacteria</taxon>
        <taxon>Acetobacterales</taxon>
        <taxon>Acetobacteraceae</taxon>
        <taxon>Komagataeibacter</taxon>
    </lineage>
</organism>
<dbReference type="PANTHER" id="PTHR43867">
    <property type="entry name" value="CELLULOSE SYNTHASE CATALYTIC SUBUNIT A [UDP-FORMING]"/>
    <property type="match status" value="1"/>
</dbReference>
<dbReference type="SUPFAM" id="SSF53448">
    <property type="entry name" value="Nucleotide-diphospho-sugar transferases"/>
    <property type="match status" value="1"/>
</dbReference>
<keyword evidence="8 12" id="KW-0135">Cellulose biosynthesis</keyword>
<dbReference type="PRINTS" id="PR01439">
    <property type="entry name" value="CELLSNTHASEA"/>
</dbReference>
<evidence type="ECO:0000259" key="14">
    <source>
        <dbReference type="Pfam" id="PF07238"/>
    </source>
</evidence>
<feature type="transmembrane region" description="Helical" evidence="12">
    <location>
        <begin position="527"/>
        <end position="548"/>
    </location>
</feature>
<feature type="transmembrane region" description="Helical" evidence="12">
    <location>
        <begin position="403"/>
        <end position="428"/>
    </location>
</feature>
<dbReference type="InterPro" id="IPR018513">
    <property type="entry name" value="Cell_synthase_bac"/>
</dbReference>
<dbReference type="Pfam" id="PF00535">
    <property type="entry name" value="Glycos_transf_2"/>
    <property type="match status" value="1"/>
</dbReference>
<dbReference type="NCBIfam" id="TIGR03030">
    <property type="entry name" value="CelA"/>
    <property type="match status" value="1"/>
</dbReference>
<comment type="cofactor">
    <cofactor evidence="12">
        <name>Mg(2+)</name>
        <dbReference type="ChEBI" id="CHEBI:18420"/>
    </cofactor>
</comment>
<accession>A0ABQ6VXR7</accession>
<comment type="caution">
    <text evidence="15">The sequence shown here is derived from an EMBL/GenBank/DDBJ whole genome shotgun (WGS) entry which is preliminary data.</text>
</comment>
<evidence type="ECO:0000256" key="4">
    <source>
        <dbReference type="ARBA" id="ARBA00022519"/>
    </source>
</evidence>
<dbReference type="Proteomes" id="UP000427842">
    <property type="component" value="Unassembled WGS sequence"/>
</dbReference>
<keyword evidence="10 12" id="KW-0472">Membrane</keyword>
<dbReference type="CDD" id="cd06421">
    <property type="entry name" value="CESA_CelA_like"/>
    <property type="match status" value="1"/>
</dbReference>
<proteinExistence type="predicted"/>
<evidence type="ECO:0000256" key="5">
    <source>
        <dbReference type="ARBA" id="ARBA00022676"/>
    </source>
</evidence>
<evidence type="ECO:0000313" key="16">
    <source>
        <dbReference type="Proteomes" id="UP000427842"/>
    </source>
</evidence>
<dbReference type="PANTHER" id="PTHR43867:SF2">
    <property type="entry name" value="CELLULOSE SYNTHASE CATALYTIC SUBUNIT A [UDP-FORMING]"/>
    <property type="match status" value="1"/>
</dbReference>
<evidence type="ECO:0000313" key="15">
    <source>
        <dbReference type="EMBL" id="KAB8124923.1"/>
    </source>
</evidence>
<dbReference type="Gene3D" id="2.40.10.220">
    <property type="entry name" value="predicted glycosyltransferase like domains"/>
    <property type="match status" value="1"/>
</dbReference>
<dbReference type="EC" id="2.4.1.12" evidence="12"/>
<feature type="transmembrane region" description="Helical" evidence="12">
    <location>
        <begin position="1450"/>
        <end position="1472"/>
    </location>
</feature>
<dbReference type="Pfam" id="PF03170">
    <property type="entry name" value="BcsB"/>
    <property type="match status" value="1"/>
</dbReference>
<keyword evidence="3 12" id="KW-1003">Cell membrane</keyword>
<evidence type="ECO:0000256" key="11">
    <source>
        <dbReference type="ARBA" id="ARBA00048682"/>
    </source>
</evidence>
<keyword evidence="16" id="KW-1185">Reference proteome</keyword>
<keyword evidence="6 12" id="KW-0808">Transferase</keyword>
<dbReference type="EMBL" id="QYAZ01000001">
    <property type="protein sequence ID" value="KAB8124923.1"/>
    <property type="molecule type" value="Genomic_DNA"/>
</dbReference>
<evidence type="ECO:0000256" key="1">
    <source>
        <dbReference type="ARBA" id="ARBA00004429"/>
    </source>
</evidence>
<dbReference type="InterPro" id="IPR029044">
    <property type="entry name" value="Nucleotide-diphossugar_trans"/>
</dbReference>
<comment type="subcellular location">
    <subcellularLocation>
        <location evidence="1">Cell inner membrane</location>
        <topology evidence="1">Multi-pass membrane protein</topology>
    </subcellularLocation>
</comment>
<dbReference type="Gene3D" id="3.90.550.10">
    <property type="entry name" value="Spore Coat Polysaccharide Biosynthesis Protein SpsA, Chain A"/>
    <property type="match status" value="1"/>
</dbReference>
<comment type="catalytic activity">
    <reaction evidence="11 12">
        <text>[(1-&gt;4)-beta-D-glucosyl](n) + UDP-alpha-D-glucose = [(1-&gt;4)-beta-D-glucosyl](n+1) + UDP + H(+)</text>
        <dbReference type="Rhea" id="RHEA:19929"/>
        <dbReference type="Rhea" id="RHEA-COMP:10033"/>
        <dbReference type="Rhea" id="RHEA-COMP:10034"/>
        <dbReference type="ChEBI" id="CHEBI:15378"/>
        <dbReference type="ChEBI" id="CHEBI:18246"/>
        <dbReference type="ChEBI" id="CHEBI:58223"/>
        <dbReference type="ChEBI" id="CHEBI:58885"/>
        <dbReference type="EC" id="2.4.1.12"/>
    </reaction>
</comment>
<dbReference type="InterPro" id="IPR001173">
    <property type="entry name" value="Glyco_trans_2-like"/>
</dbReference>
<dbReference type="Gene3D" id="2.60.120.260">
    <property type="entry name" value="Galactose-binding domain-like"/>
    <property type="match status" value="1"/>
</dbReference>
<dbReference type="InterPro" id="IPR050321">
    <property type="entry name" value="Glycosyltr_2/OpgH_subfam"/>
</dbReference>
<keyword evidence="12" id="KW-0973">c-di-GMP</keyword>
<dbReference type="Pfam" id="PF07238">
    <property type="entry name" value="PilZ"/>
    <property type="match status" value="1"/>
</dbReference>
<protein>
    <recommendedName>
        <fullName evidence="12">Cellulose synthase catalytic subunit [UDP-forming]</fullName>
        <ecNumber evidence="12">2.4.1.12</ecNumber>
    </recommendedName>
</protein>
<evidence type="ECO:0000256" key="12">
    <source>
        <dbReference type="RuleBase" id="RU365020"/>
    </source>
</evidence>
<feature type="transmembrane region" description="Helical" evidence="12">
    <location>
        <begin position="34"/>
        <end position="50"/>
    </location>
</feature>
<evidence type="ECO:0000256" key="9">
    <source>
        <dbReference type="ARBA" id="ARBA00022989"/>
    </source>
</evidence>
<keyword evidence="5 12" id="KW-0328">Glycosyltransferase</keyword>
<feature type="transmembrane region" description="Helical" evidence="12">
    <location>
        <begin position="9"/>
        <end position="28"/>
    </location>
</feature>
<keyword evidence="7 12" id="KW-0812">Transmembrane</keyword>
<evidence type="ECO:0000256" key="10">
    <source>
        <dbReference type="ARBA" id="ARBA00023136"/>
    </source>
</evidence>
<feature type="transmembrane region" description="Helical" evidence="12">
    <location>
        <begin position="492"/>
        <end position="515"/>
    </location>
</feature>
<gene>
    <name evidence="15" type="primary">bcsA</name>
    <name evidence="15" type="ORF">D3W54_12760</name>
</gene>
<dbReference type="InterPro" id="IPR005150">
    <property type="entry name" value="Cellulose_synth"/>
</dbReference>
<keyword evidence="4 12" id="KW-0997">Cell inner membrane</keyword>
<evidence type="ECO:0000256" key="3">
    <source>
        <dbReference type="ARBA" id="ARBA00022475"/>
    </source>
</evidence>